<dbReference type="EC" id="3.6.4.12" evidence="3"/>
<comment type="caution">
    <text evidence="14">The sequence shown here is derived from an EMBL/GenBank/DDBJ whole genome shotgun (WGS) entry which is preliminary data.</text>
</comment>
<dbReference type="AlphaFoldDB" id="A0A3D8RVK1"/>
<dbReference type="InterPro" id="IPR049730">
    <property type="entry name" value="SNF2/RAD54-like_C"/>
</dbReference>
<dbReference type="GO" id="GO:0016787">
    <property type="term" value="F:hydrolase activity"/>
    <property type="evidence" value="ECO:0007669"/>
    <property type="project" value="UniProtKB-KW"/>
</dbReference>
<evidence type="ECO:0000259" key="13">
    <source>
        <dbReference type="PROSITE" id="PS51194"/>
    </source>
</evidence>
<dbReference type="PROSITE" id="PS51192">
    <property type="entry name" value="HELICASE_ATP_BIND_1"/>
    <property type="match status" value="1"/>
</dbReference>
<evidence type="ECO:0000256" key="2">
    <source>
        <dbReference type="ARBA" id="ARBA00007025"/>
    </source>
</evidence>
<evidence type="ECO:0000313" key="15">
    <source>
        <dbReference type="Proteomes" id="UP000256328"/>
    </source>
</evidence>
<feature type="compositionally biased region" description="Basic and acidic residues" evidence="11">
    <location>
        <begin position="1180"/>
        <end position="1195"/>
    </location>
</feature>
<dbReference type="GO" id="GO:0003678">
    <property type="term" value="F:DNA helicase activity"/>
    <property type="evidence" value="ECO:0007669"/>
    <property type="project" value="UniProtKB-EC"/>
</dbReference>
<dbReference type="FunFam" id="3.40.50.10810:FF:000014">
    <property type="entry name" value="SWI/SNF-related matrix-associated actin-dependent regulator of chromatin subfamily A containing DEAD/H box 1"/>
    <property type="match status" value="1"/>
</dbReference>
<feature type="region of interest" description="Disordered" evidence="11">
    <location>
        <begin position="1"/>
        <end position="49"/>
    </location>
</feature>
<evidence type="ECO:0000313" key="14">
    <source>
        <dbReference type="EMBL" id="RDW78083.1"/>
    </source>
</evidence>
<feature type="compositionally biased region" description="Polar residues" evidence="11">
    <location>
        <begin position="371"/>
        <end position="388"/>
    </location>
</feature>
<keyword evidence="4" id="KW-0547">Nucleotide-binding</keyword>
<dbReference type="Proteomes" id="UP000256328">
    <property type="component" value="Unassembled WGS sequence"/>
</dbReference>
<dbReference type="Pfam" id="PF00271">
    <property type="entry name" value="Helicase_C"/>
    <property type="match status" value="1"/>
</dbReference>
<feature type="region of interest" description="Disordered" evidence="11">
    <location>
        <begin position="1167"/>
        <end position="1260"/>
    </location>
</feature>
<dbReference type="PROSITE" id="PS51194">
    <property type="entry name" value="HELICASE_CTER"/>
    <property type="match status" value="1"/>
</dbReference>
<dbReference type="OrthoDB" id="5857104at2759"/>
<evidence type="ECO:0000256" key="7">
    <source>
        <dbReference type="ARBA" id="ARBA00022840"/>
    </source>
</evidence>
<accession>A0A3D8RVK1</accession>
<dbReference type="InterPro" id="IPR001650">
    <property type="entry name" value="Helicase_C-like"/>
</dbReference>
<feature type="region of interest" description="Disordered" evidence="11">
    <location>
        <begin position="64"/>
        <end position="87"/>
    </location>
</feature>
<dbReference type="SUPFAM" id="SSF52540">
    <property type="entry name" value="P-loop containing nucleoside triphosphate hydrolases"/>
    <property type="match status" value="2"/>
</dbReference>
<evidence type="ECO:0000256" key="8">
    <source>
        <dbReference type="ARBA" id="ARBA00022853"/>
    </source>
</evidence>
<evidence type="ECO:0000256" key="5">
    <source>
        <dbReference type="ARBA" id="ARBA00022801"/>
    </source>
</evidence>
<dbReference type="GO" id="GO:0005634">
    <property type="term" value="C:nucleus"/>
    <property type="evidence" value="ECO:0007669"/>
    <property type="project" value="UniProtKB-SubCell"/>
</dbReference>
<dbReference type="Gene3D" id="3.40.50.10810">
    <property type="entry name" value="Tandem AAA-ATPase domain"/>
    <property type="match status" value="1"/>
</dbReference>
<evidence type="ECO:0000256" key="1">
    <source>
        <dbReference type="ARBA" id="ARBA00004123"/>
    </source>
</evidence>
<comment type="subcellular location">
    <subcellularLocation>
        <location evidence="1">Nucleus</location>
    </subcellularLocation>
</comment>
<keyword evidence="15" id="KW-1185">Reference proteome</keyword>
<dbReference type="EMBL" id="PDLN01000008">
    <property type="protein sequence ID" value="RDW78083.1"/>
    <property type="molecule type" value="Genomic_DNA"/>
</dbReference>
<evidence type="ECO:0000256" key="3">
    <source>
        <dbReference type="ARBA" id="ARBA00012551"/>
    </source>
</evidence>
<keyword evidence="5" id="KW-0378">Hydrolase</keyword>
<feature type="compositionally biased region" description="Acidic residues" evidence="11">
    <location>
        <begin position="1240"/>
        <end position="1260"/>
    </location>
</feature>
<gene>
    <name evidence="14" type="ORF">BP5796_05935</name>
</gene>
<dbReference type="Gene3D" id="3.40.50.300">
    <property type="entry name" value="P-loop containing nucleotide triphosphate hydrolases"/>
    <property type="match status" value="2"/>
</dbReference>
<protein>
    <recommendedName>
        <fullName evidence="3">DNA helicase</fullName>
        <ecNumber evidence="3">3.6.4.12</ecNumber>
    </recommendedName>
</protein>
<keyword evidence="8" id="KW-0156">Chromatin regulator</keyword>
<feature type="compositionally biased region" description="Low complexity" evidence="11">
    <location>
        <begin position="1204"/>
        <end position="1217"/>
    </location>
</feature>
<feature type="domain" description="Helicase C-terminal" evidence="13">
    <location>
        <begin position="993"/>
        <end position="1143"/>
    </location>
</feature>
<feature type="region of interest" description="Disordered" evidence="11">
    <location>
        <begin position="371"/>
        <end position="427"/>
    </location>
</feature>
<dbReference type="InterPro" id="IPR027417">
    <property type="entry name" value="P-loop_NTPase"/>
</dbReference>
<dbReference type="InterPro" id="IPR038718">
    <property type="entry name" value="SNF2-like_sf"/>
</dbReference>
<keyword evidence="10" id="KW-0539">Nucleus</keyword>
<dbReference type="FunFam" id="3.40.50.300:FF:002881">
    <property type="entry name" value="Putative snf2 family helicase atpase protein"/>
    <property type="match status" value="1"/>
</dbReference>
<dbReference type="GO" id="GO:0003677">
    <property type="term" value="F:DNA binding"/>
    <property type="evidence" value="ECO:0007669"/>
    <property type="project" value="UniProtKB-KW"/>
</dbReference>
<evidence type="ECO:0000256" key="4">
    <source>
        <dbReference type="ARBA" id="ARBA00022741"/>
    </source>
</evidence>
<dbReference type="GO" id="GO:0005524">
    <property type="term" value="F:ATP binding"/>
    <property type="evidence" value="ECO:0007669"/>
    <property type="project" value="UniProtKB-KW"/>
</dbReference>
<dbReference type="CDD" id="cd18793">
    <property type="entry name" value="SF2_C_SNF"/>
    <property type="match status" value="1"/>
</dbReference>
<proteinExistence type="inferred from homology"/>
<feature type="region of interest" description="Disordered" evidence="11">
    <location>
        <begin position="569"/>
        <end position="599"/>
    </location>
</feature>
<dbReference type="InterPro" id="IPR014001">
    <property type="entry name" value="Helicase_ATP-bd"/>
</dbReference>
<evidence type="ECO:0000256" key="11">
    <source>
        <dbReference type="SAM" id="MobiDB-lite"/>
    </source>
</evidence>
<dbReference type="Pfam" id="PF00176">
    <property type="entry name" value="SNF2-rel_dom"/>
    <property type="match status" value="1"/>
</dbReference>
<dbReference type="SMART" id="SM00487">
    <property type="entry name" value="DEXDc"/>
    <property type="match status" value="1"/>
</dbReference>
<name>A0A3D8RVK1_9HELO</name>
<dbReference type="GO" id="GO:0140658">
    <property type="term" value="F:ATP-dependent chromatin remodeler activity"/>
    <property type="evidence" value="ECO:0007669"/>
    <property type="project" value="UniProtKB-ARBA"/>
</dbReference>
<evidence type="ECO:0000256" key="9">
    <source>
        <dbReference type="ARBA" id="ARBA00023125"/>
    </source>
</evidence>
<keyword evidence="6" id="KW-0347">Helicase</keyword>
<keyword evidence="9" id="KW-0238">DNA-binding</keyword>
<feature type="compositionally biased region" description="Polar residues" evidence="11">
    <location>
        <begin position="68"/>
        <end position="77"/>
    </location>
</feature>
<evidence type="ECO:0000256" key="10">
    <source>
        <dbReference type="ARBA" id="ARBA00023242"/>
    </source>
</evidence>
<organism evidence="14 15">
    <name type="scientific">Coleophoma crateriformis</name>
    <dbReference type="NCBI Taxonomy" id="565419"/>
    <lineage>
        <taxon>Eukaryota</taxon>
        <taxon>Fungi</taxon>
        <taxon>Dikarya</taxon>
        <taxon>Ascomycota</taxon>
        <taxon>Pezizomycotina</taxon>
        <taxon>Leotiomycetes</taxon>
        <taxon>Helotiales</taxon>
        <taxon>Dermateaceae</taxon>
        <taxon>Coleophoma</taxon>
    </lineage>
</organism>
<keyword evidence="7" id="KW-0067">ATP-binding</keyword>
<feature type="domain" description="Helicase ATP-binding" evidence="12">
    <location>
        <begin position="633"/>
        <end position="800"/>
    </location>
</feature>
<dbReference type="SMART" id="SM00490">
    <property type="entry name" value="HELICc"/>
    <property type="match status" value="1"/>
</dbReference>
<dbReference type="PANTHER" id="PTHR10799">
    <property type="entry name" value="SNF2/RAD54 HELICASE FAMILY"/>
    <property type="match status" value="1"/>
</dbReference>
<sequence>MDSPAFKRQKTDGGFNTSKAGGYTSDADDGDALFENYVPDTPQPKYETQPTQIIDRSAAPIAASSPITQRSTVQVPASSPFAGRDGTPVNALGSELGTAGSPSARTTPSRMNGQSPWFHSNTDFHNGGTAKTPLFMSMAPAGTAYKPPAGIQTAPAKAFINLDSDDELPQHMDDSSDDELSAQASIKPTNFAPKISATSGDSSKTSFSNLTAGFKYSPNNSFNAQPKSIASPIALQAPSAFKPRQNTNLGQLPTTYLDAQPRKLGQAQTKPEKARPITLELPEAAEKMIRGKIDRLRQLYPTISVATARNAIYASKGNFEDAAAKLADGSLEEDDDDVVEIVDPTKNPEPQMKRGLNQPIANIRDKYSHTFGSNNKLQPFASGSSQSSTPAATPAKPKKRLMQGRRNPSPAPLAVPTPKKAASPVVLSDYGTDSGVESAVEEDPEQEGRFLQWLNDCSLDDLIELTNISKDQAELMLAARPFRSLRAAESVEAAPLKSGKKAKRAPIGEKIVDKGLQMFRGYEAVDALVSRCEQLGKPLAAEMSQWGFDVFGAAKDGAGLGLVSLEDDDKESQRDSGIGSPISAVASNNGDDEIKAASSKRRSRDAKFIKQPTTMADTFELKDYQVVGLNWLSLMYRHKLSCILADDMGLGKTCQVISFLTHLVESGHKGPHLVVLPGSVLENWLREFQKFSPDLVVEPYHGAQADRLQMAEHILEHRDEINVVVSTYELVVKGPDNKFMKMLRPDVAVFDEGHLLKNPLSQRFIGINKIPTQFRLLLTGTPLQNNLQELATLLSFILPQVFHEKAEEMGIIFKNKIQVRDTDHGALLSAQRIARARSMLTPFVLRRKKAQVLKHLPAKMLRVQYCNMEPAQKEIYSGHIEEAKERARARVNKTKMTKNENQENNPLMQLRKASIHPLLFRRHFTNDKIEKMADILRKREPENFPSTAKREHLINEMRLGSDFWLHNWCMDFPSIKKFDVPDLAWMDSGKVTALVELVKGYKENGDRVLIFSQFALVLDILEAVLNTSLIQFTRIDGSTKIDERQTLIDNFRDDTDITAFLLTTKAGGVGLNLAFANKVIIFDGSFNPQDDRQAENRAHRVGQTREVEVVRLVSKGTVEEAIYSLGQSKLMLDGRVAGEEDSGVGADDEEGEAKGVEAVNRMLLEGIGSSEVESATPKDTGVKAEEKIATTDKTLKNSRKSPRKSSSTTTSIIKVSPNTAARETRKRSTKSSMLSSFLDSDNDDGDDDFQADDDGDAMLV</sequence>
<dbReference type="InterPro" id="IPR000330">
    <property type="entry name" value="SNF2_N"/>
</dbReference>
<evidence type="ECO:0000259" key="12">
    <source>
        <dbReference type="PROSITE" id="PS51192"/>
    </source>
</evidence>
<evidence type="ECO:0000256" key="6">
    <source>
        <dbReference type="ARBA" id="ARBA00022806"/>
    </source>
</evidence>
<comment type="similarity">
    <text evidence="2">Belongs to the SNF2/RAD54 helicase family.</text>
</comment>
<reference evidence="14 15" key="1">
    <citation type="journal article" date="2018" name="IMA Fungus">
        <title>IMA Genome-F 9: Draft genome sequence of Annulohypoxylon stygium, Aspergillus mulundensis, Berkeleyomyces basicola (syn. Thielaviopsis basicola), Ceratocystis smalleyi, two Cercospora beticola strains, Coleophoma cylindrospora, Fusarium fracticaudum, Phialophora cf. hyalina, and Morchella septimelata.</title>
        <authorList>
            <person name="Wingfield B.D."/>
            <person name="Bills G.F."/>
            <person name="Dong Y."/>
            <person name="Huang W."/>
            <person name="Nel W.J."/>
            <person name="Swalarsk-Parry B.S."/>
            <person name="Vaghefi N."/>
            <person name="Wilken P.M."/>
            <person name="An Z."/>
            <person name="de Beer Z.W."/>
            <person name="De Vos L."/>
            <person name="Chen L."/>
            <person name="Duong T.A."/>
            <person name="Gao Y."/>
            <person name="Hammerbacher A."/>
            <person name="Kikkert J.R."/>
            <person name="Li Y."/>
            <person name="Li H."/>
            <person name="Li K."/>
            <person name="Li Q."/>
            <person name="Liu X."/>
            <person name="Ma X."/>
            <person name="Naidoo K."/>
            <person name="Pethybridge S.J."/>
            <person name="Sun J."/>
            <person name="Steenkamp E.T."/>
            <person name="van der Nest M.A."/>
            <person name="van Wyk S."/>
            <person name="Wingfield M.J."/>
            <person name="Xiong C."/>
            <person name="Yue Q."/>
            <person name="Zhang X."/>
        </authorList>
    </citation>
    <scope>NUCLEOTIDE SEQUENCE [LARGE SCALE GENOMIC DNA]</scope>
    <source>
        <strain evidence="14 15">BP5796</strain>
    </source>
</reference>
<dbReference type="GO" id="GO:0005694">
    <property type="term" value="C:chromosome"/>
    <property type="evidence" value="ECO:0007669"/>
    <property type="project" value="UniProtKB-ARBA"/>
</dbReference>